<dbReference type="EMBL" id="UOEJ01000239">
    <property type="protein sequence ID" value="VAW06424.1"/>
    <property type="molecule type" value="Genomic_DNA"/>
</dbReference>
<keyword evidence="1" id="KW-1133">Transmembrane helix</keyword>
<sequence>MTQILIITGAAIFGILGTVHLISVFFTNKFDPFDLSVKKAMQATSPVLTRETTVWKAWIGFNASHSLGAMLIAAFYIPLVLRDFAVIENSLWFTWLPVVTGLSYLFLAKKYWFKIPFAGVLISTACFIGAAVTI</sequence>
<feature type="transmembrane region" description="Helical" evidence="1">
    <location>
        <begin position="115"/>
        <end position="133"/>
    </location>
</feature>
<reference evidence="2" key="1">
    <citation type="submission" date="2018-06" db="EMBL/GenBank/DDBJ databases">
        <authorList>
            <person name="Zhirakovskaya E."/>
        </authorList>
    </citation>
    <scope>NUCLEOTIDE SEQUENCE</scope>
</reference>
<protein>
    <submittedName>
        <fullName evidence="2">Uncharacterized protein</fullName>
    </submittedName>
</protein>
<feature type="transmembrane region" description="Helical" evidence="1">
    <location>
        <begin position="6"/>
        <end position="26"/>
    </location>
</feature>
<gene>
    <name evidence="2" type="ORF">MNBD_ALPHA01-2156</name>
</gene>
<evidence type="ECO:0000313" key="2">
    <source>
        <dbReference type="EMBL" id="VAW06424.1"/>
    </source>
</evidence>
<proteinExistence type="predicted"/>
<feature type="transmembrane region" description="Helical" evidence="1">
    <location>
        <begin position="58"/>
        <end position="79"/>
    </location>
</feature>
<dbReference type="InterPro" id="IPR058068">
    <property type="entry name" value="LIC_13387-like"/>
</dbReference>
<organism evidence="2">
    <name type="scientific">hydrothermal vent metagenome</name>
    <dbReference type="NCBI Taxonomy" id="652676"/>
    <lineage>
        <taxon>unclassified sequences</taxon>
        <taxon>metagenomes</taxon>
        <taxon>ecological metagenomes</taxon>
    </lineage>
</organism>
<dbReference type="NCBIfam" id="NF047765">
    <property type="entry name" value="LIC_13387_fam"/>
    <property type="match status" value="1"/>
</dbReference>
<keyword evidence="1" id="KW-0472">Membrane</keyword>
<evidence type="ECO:0000256" key="1">
    <source>
        <dbReference type="SAM" id="Phobius"/>
    </source>
</evidence>
<dbReference type="AlphaFoldDB" id="A0A3B0TC61"/>
<feature type="transmembrane region" description="Helical" evidence="1">
    <location>
        <begin position="91"/>
        <end position="108"/>
    </location>
</feature>
<keyword evidence="1" id="KW-0812">Transmembrane</keyword>
<accession>A0A3B0TC61</accession>
<name>A0A3B0TC61_9ZZZZ</name>